<dbReference type="Proteomes" id="UP000094426">
    <property type="component" value="Unassembled WGS sequence"/>
</dbReference>
<dbReference type="OrthoDB" id="3268261at2"/>
<organism evidence="1 2">
    <name type="scientific">Leifsonia xyli subsp. xyli</name>
    <dbReference type="NCBI Taxonomy" id="59736"/>
    <lineage>
        <taxon>Bacteria</taxon>
        <taxon>Bacillati</taxon>
        <taxon>Actinomycetota</taxon>
        <taxon>Actinomycetes</taxon>
        <taxon>Micrococcales</taxon>
        <taxon>Microbacteriaceae</taxon>
        <taxon>Leifsonia</taxon>
    </lineage>
</organism>
<comment type="caution">
    <text evidence="1">The sequence shown here is derived from an EMBL/GenBank/DDBJ whole genome shotgun (WGS) entry which is preliminary data.</text>
</comment>
<reference evidence="1 2" key="1">
    <citation type="submission" date="2015-11" db="EMBL/GenBank/DDBJ databases">
        <authorList>
            <person name="Zhang Y."/>
            <person name="Guo Z."/>
        </authorList>
    </citation>
    <scope>NUCLEOTIDE SEQUENCE [LARGE SCALE GENOMIC DNA]</scope>
    <source>
        <strain evidence="2">gdw1</strain>
    </source>
</reference>
<dbReference type="RefSeq" id="WP_050737903.1">
    <property type="nucleotide sequence ID" value="NZ_LNZG01000001.1"/>
</dbReference>
<evidence type="ECO:0000313" key="1">
    <source>
        <dbReference type="EMBL" id="ODA91262.1"/>
    </source>
</evidence>
<sequence>MTAPACYSAALDARLAAQVTAWTTVQKATESDDAASALGRLRASLTAVQNALATAQSTDAKQQEKLRAALDLADAQARAARTDADTLHGDLLAVSQQQDTLAAAIAQAFQDAADDTNSRVAETVSEQTRVVSEQGRLSREALTDSYDRTIAGLTSTSGRVLDESGRMIDQQKRKLAETDAKATAALSERTARALDGIARSTTASALDVVSATALLQGRLQGVLLDLGDRSPGGAGLLGAMSASAAKSDTADFQLALASQNAAGYANIRAEDIAGILLGQAQFSAALDEAAAYPPFHLTVPSGASWQTIYSFQIGGGRK</sequence>
<dbReference type="AlphaFoldDB" id="A0A1E2SN55"/>
<evidence type="ECO:0000313" key="2">
    <source>
        <dbReference type="Proteomes" id="UP000094426"/>
    </source>
</evidence>
<proteinExistence type="predicted"/>
<dbReference type="EMBL" id="LNZG01000001">
    <property type="protein sequence ID" value="ODA91262.1"/>
    <property type="molecule type" value="Genomic_DNA"/>
</dbReference>
<protein>
    <submittedName>
        <fullName evidence="1">Uncharacterized protein</fullName>
    </submittedName>
</protein>
<name>A0A1E2SN55_LEIXY</name>
<gene>
    <name evidence="1" type="ORF">ATY41_00765</name>
</gene>
<accession>A0A1E2SN55</accession>